<dbReference type="Gene3D" id="3.40.50.1820">
    <property type="entry name" value="alpha/beta hydrolase"/>
    <property type="match status" value="1"/>
</dbReference>
<dbReference type="PANTHER" id="PTHR10794">
    <property type="entry name" value="ABHYDROLASE DOMAIN-CONTAINING PROTEIN"/>
    <property type="match status" value="1"/>
</dbReference>
<feature type="compositionally biased region" description="Polar residues" evidence="2">
    <location>
        <begin position="973"/>
        <end position="995"/>
    </location>
</feature>
<evidence type="ECO:0000313" key="4">
    <source>
        <dbReference type="EMBL" id="KAK7096210.1"/>
    </source>
</evidence>
<feature type="compositionally biased region" description="Basic and acidic residues" evidence="2">
    <location>
        <begin position="703"/>
        <end position="738"/>
    </location>
</feature>
<protein>
    <recommendedName>
        <fullName evidence="3">AB hydrolase-1 domain-containing protein</fullName>
    </recommendedName>
</protein>
<comment type="caution">
    <text evidence="4">The sequence shown here is derived from an EMBL/GenBank/DDBJ whole genome shotgun (WGS) entry which is preliminary data.</text>
</comment>
<dbReference type="InterPro" id="IPR050960">
    <property type="entry name" value="AB_hydrolase_4_sf"/>
</dbReference>
<keyword evidence="5" id="KW-1185">Reference proteome</keyword>
<dbReference type="SUPFAM" id="SSF53474">
    <property type="entry name" value="alpha/beta-Hydrolases"/>
    <property type="match status" value="1"/>
</dbReference>
<dbReference type="InterPro" id="IPR029058">
    <property type="entry name" value="AB_hydrolase_fold"/>
</dbReference>
<sequence length="1237" mass="137270">MSLVVVVFIGLCLYAMIRVLNLASPSLPPSIYSKTRNSEFIQAILSSCPILREPYVPPLLWGKSGHIQTVVYAKLGRVRDPIPSGTRYTKTLQDGSTLTFDIYQPDTSHPTNEDFCMLVCPGFGSSSESSYIRALVTHAQSCGYRVAVLNHLGCVFSLRLTAPRIFSYGGWEEFHIMREEVEHLYPQCKLILVGLSMGANIVIKYLGEQLEHQRGIWCAISICQGYNINHAKHLLKKWQSLRRAYLYTMTANQRRLIKHHSDILFSEEARRRFGFDLKKIFSATTLEDLDLHFTCKLQGVQNVVDYYETASCSNYISNINIPLVLLNSEDDPIVPLPLLKYARDYTESHDQAALVTTKHGGHLGFFESGFFKPQITSWIDRFVCQISDSVIAFTLRKQLITAGPSSHIIPLQVGVQVRTPSFGQQLETTLDAPEPEDNNLDLAIGEGSPRKVKSSSSDLLGLGKRTSLDTVSEESGESLESLCCLITDSCEVKDSSSESNVEDAKTTFSQQGLSVSLPEIIMEGDADESTIARDDVDVSSIRTENAKHSFSQQGLSVSLPEIIMEGDADESTIAREDVDESSIRTENAKHSFSQQGLRVSLPEIIMEGDANELTIAREDVDESSIRTENAKHSFSQQGLSVSLPEIIMEGDADESTIAREDVDESSIRTENAKHSFSQQGLSVSLPEIIMEGDADESTIAREDVDESSIRVEKERSEVENGRREFVENEASVRDHCPRQPELASSMNEEDAAESTIAREDVDESSVKMEEERSEVADGRRSKECDSENEASVLDHCPRQPELASAMNEEDAAESTTVQEDVDESSVRTEKERSEVENGRREFDENEASVLDHCPRQPELASAMNEEDAAESTTVQEDVDESSVRTEKERSEVENGRREFDENEASVLDYCPRQQEASAMNEEDAAESTIARGDVDESSVRTEKERSEVEDSRRSKDFDENEASMLDYCPRQQELPSSMNGEDTAENVQLVYSRNKSPTERDLGKKYIASDSYAEIIAEASSAMNDNTAEKLASFQNMSLKETGSAKEHSTASKTNEEMSARNTASAKANSEAVGSKVPFPGSAEEQQPISLREEEQRGAREQRSCEAFRNCVRWDQEGQHLEETAKNPAVQSVHRSPNHVSQVFSATANFDQEAQPLEETAKNQPLHYVSQVLSTSTANFEEKINQLEAATSTVSAGRNQTDTAAVKSGSSLCERAEEEFSECASSVNGNTLDSHTS</sequence>
<proteinExistence type="inferred from homology"/>
<dbReference type="Proteomes" id="UP001374579">
    <property type="component" value="Unassembled WGS sequence"/>
</dbReference>
<dbReference type="GO" id="GO:0051792">
    <property type="term" value="P:medium-chain fatty acid biosynthetic process"/>
    <property type="evidence" value="ECO:0007669"/>
    <property type="project" value="TreeGrafter"/>
</dbReference>
<feature type="compositionally biased region" description="Basic and acidic residues" evidence="2">
    <location>
        <begin position="756"/>
        <end position="785"/>
    </location>
</feature>
<feature type="region of interest" description="Disordered" evidence="2">
    <location>
        <begin position="429"/>
        <end position="458"/>
    </location>
</feature>
<dbReference type="GO" id="GO:0097524">
    <property type="term" value="C:sperm plasma membrane"/>
    <property type="evidence" value="ECO:0007669"/>
    <property type="project" value="TreeGrafter"/>
</dbReference>
<dbReference type="GO" id="GO:0036126">
    <property type="term" value="C:sperm flagellum"/>
    <property type="evidence" value="ECO:0007669"/>
    <property type="project" value="TreeGrafter"/>
</dbReference>
<dbReference type="PANTHER" id="PTHR10794:SF45">
    <property type="entry name" value="MONOACYLGLYCEROL LIPASE ABHD2"/>
    <property type="match status" value="1"/>
</dbReference>
<accession>A0AAN9AZG1</accession>
<name>A0AAN9AZG1_9CAEN</name>
<dbReference type="GO" id="GO:0051793">
    <property type="term" value="P:medium-chain fatty acid catabolic process"/>
    <property type="evidence" value="ECO:0007669"/>
    <property type="project" value="TreeGrafter"/>
</dbReference>
<dbReference type="GO" id="GO:0048240">
    <property type="term" value="P:sperm capacitation"/>
    <property type="evidence" value="ECO:0007669"/>
    <property type="project" value="TreeGrafter"/>
</dbReference>
<dbReference type="GO" id="GO:0046464">
    <property type="term" value="P:acylglycerol catabolic process"/>
    <property type="evidence" value="ECO:0007669"/>
    <property type="project" value="TreeGrafter"/>
</dbReference>
<feature type="compositionally biased region" description="Basic and acidic residues" evidence="2">
    <location>
        <begin position="932"/>
        <end position="957"/>
    </location>
</feature>
<feature type="compositionally biased region" description="Basic and acidic residues" evidence="2">
    <location>
        <begin position="824"/>
        <end position="842"/>
    </location>
</feature>
<dbReference type="AlphaFoldDB" id="A0AAN9AZG1"/>
<evidence type="ECO:0000313" key="5">
    <source>
        <dbReference type="Proteomes" id="UP001374579"/>
    </source>
</evidence>
<organism evidence="4 5">
    <name type="scientific">Littorina saxatilis</name>
    <dbReference type="NCBI Taxonomy" id="31220"/>
    <lineage>
        <taxon>Eukaryota</taxon>
        <taxon>Metazoa</taxon>
        <taxon>Spiralia</taxon>
        <taxon>Lophotrochozoa</taxon>
        <taxon>Mollusca</taxon>
        <taxon>Gastropoda</taxon>
        <taxon>Caenogastropoda</taxon>
        <taxon>Littorinimorpha</taxon>
        <taxon>Littorinoidea</taxon>
        <taxon>Littorinidae</taxon>
        <taxon>Littorina</taxon>
    </lineage>
</organism>
<comment type="similarity">
    <text evidence="1">Belongs to the AB hydrolase superfamily. AB hydrolase 4 family.</text>
</comment>
<gene>
    <name evidence="4" type="ORF">V1264_005531</name>
</gene>
<feature type="compositionally biased region" description="Basic and acidic residues" evidence="2">
    <location>
        <begin position="1043"/>
        <end position="1059"/>
    </location>
</feature>
<dbReference type="Pfam" id="PF00561">
    <property type="entry name" value="Abhydrolase_1"/>
    <property type="match status" value="1"/>
</dbReference>
<evidence type="ECO:0000256" key="2">
    <source>
        <dbReference type="SAM" id="MobiDB-lite"/>
    </source>
</evidence>
<feature type="region of interest" description="Disordered" evidence="2">
    <location>
        <begin position="1039"/>
        <end position="1104"/>
    </location>
</feature>
<dbReference type="EMBL" id="JBAMIC010000014">
    <property type="protein sequence ID" value="KAK7096210.1"/>
    <property type="molecule type" value="Genomic_DNA"/>
</dbReference>
<evidence type="ECO:0000259" key="3">
    <source>
        <dbReference type="Pfam" id="PF00561"/>
    </source>
</evidence>
<feature type="compositionally biased region" description="Basic and acidic residues" evidence="2">
    <location>
        <begin position="881"/>
        <end position="899"/>
    </location>
</feature>
<dbReference type="GO" id="GO:0008126">
    <property type="term" value="F:acetylesterase activity"/>
    <property type="evidence" value="ECO:0007669"/>
    <property type="project" value="TreeGrafter"/>
</dbReference>
<dbReference type="GO" id="GO:0043401">
    <property type="term" value="P:steroid hormone receptor signaling pathway"/>
    <property type="evidence" value="ECO:0007669"/>
    <property type="project" value="TreeGrafter"/>
</dbReference>
<feature type="domain" description="AB hydrolase-1" evidence="3">
    <location>
        <begin position="117"/>
        <end position="367"/>
    </location>
</feature>
<reference evidence="4 5" key="1">
    <citation type="submission" date="2024-02" db="EMBL/GenBank/DDBJ databases">
        <title>Chromosome-scale genome assembly of the rough periwinkle Littorina saxatilis.</title>
        <authorList>
            <person name="De Jode A."/>
            <person name="Faria R."/>
            <person name="Formenti G."/>
            <person name="Sims Y."/>
            <person name="Smith T.P."/>
            <person name="Tracey A."/>
            <person name="Wood J.M.D."/>
            <person name="Zagrodzka Z.B."/>
            <person name="Johannesson K."/>
            <person name="Butlin R.K."/>
            <person name="Leder E.H."/>
        </authorList>
    </citation>
    <scope>NUCLEOTIDE SEQUENCE [LARGE SCALE GENOMIC DNA]</scope>
    <source>
        <strain evidence="4">Snail1</strain>
        <tissue evidence="4">Muscle</tissue>
    </source>
</reference>
<dbReference type="GO" id="GO:0047372">
    <property type="term" value="F:monoacylglycerol lipase activity"/>
    <property type="evidence" value="ECO:0007669"/>
    <property type="project" value="TreeGrafter"/>
</dbReference>
<feature type="compositionally biased region" description="Basic and acidic residues" evidence="2">
    <location>
        <begin position="1091"/>
        <end position="1104"/>
    </location>
</feature>
<evidence type="ECO:0000256" key="1">
    <source>
        <dbReference type="ARBA" id="ARBA00010884"/>
    </source>
</evidence>
<dbReference type="InterPro" id="IPR000073">
    <property type="entry name" value="AB_hydrolase_1"/>
</dbReference>
<feature type="region of interest" description="Disordered" evidence="2">
    <location>
        <begin position="703"/>
        <end position="999"/>
    </location>
</feature>